<dbReference type="EMBL" id="JMCB01000002">
    <property type="protein sequence ID" value="KFE71456.1"/>
    <property type="molecule type" value="Genomic_DNA"/>
</dbReference>
<dbReference type="PROSITE" id="PS50977">
    <property type="entry name" value="HTH_TETR_2"/>
    <property type="match status" value="1"/>
</dbReference>
<evidence type="ECO:0000256" key="5">
    <source>
        <dbReference type="SAM" id="MobiDB-lite"/>
    </source>
</evidence>
<reference evidence="7 8" key="1">
    <citation type="submission" date="2014-04" db="EMBL/GenBank/DDBJ databases">
        <title>Genome assembly of Hyalangium minutum DSM 14724.</title>
        <authorList>
            <person name="Sharma G."/>
            <person name="Subramanian S."/>
        </authorList>
    </citation>
    <scope>NUCLEOTIDE SEQUENCE [LARGE SCALE GENOMIC DNA]</scope>
    <source>
        <strain evidence="7 8">DSM 14724</strain>
    </source>
</reference>
<feature type="DNA-binding region" description="H-T-H motif" evidence="4">
    <location>
        <begin position="41"/>
        <end position="60"/>
    </location>
</feature>
<keyword evidence="3" id="KW-0804">Transcription</keyword>
<dbReference type="InterPro" id="IPR049445">
    <property type="entry name" value="TetR_SbtR-like_C"/>
</dbReference>
<dbReference type="InterPro" id="IPR050109">
    <property type="entry name" value="HTH-type_TetR-like_transc_reg"/>
</dbReference>
<dbReference type="PANTHER" id="PTHR30055">
    <property type="entry name" value="HTH-TYPE TRANSCRIPTIONAL REGULATOR RUTR"/>
    <property type="match status" value="1"/>
</dbReference>
<evidence type="ECO:0000313" key="7">
    <source>
        <dbReference type="EMBL" id="KFE71456.1"/>
    </source>
</evidence>
<dbReference type="AlphaFoldDB" id="A0A085WUU3"/>
<keyword evidence="2 4" id="KW-0238">DNA-binding</keyword>
<evidence type="ECO:0000259" key="6">
    <source>
        <dbReference type="PROSITE" id="PS50977"/>
    </source>
</evidence>
<dbReference type="Gene3D" id="1.10.357.10">
    <property type="entry name" value="Tetracycline Repressor, domain 2"/>
    <property type="match status" value="1"/>
</dbReference>
<evidence type="ECO:0000313" key="8">
    <source>
        <dbReference type="Proteomes" id="UP000028725"/>
    </source>
</evidence>
<feature type="domain" description="HTH tetR-type" evidence="6">
    <location>
        <begin position="19"/>
        <end position="78"/>
    </location>
</feature>
<dbReference type="Pfam" id="PF21597">
    <property type="entry name" value="TetR_C_43"/>
    <property type="match status" value="1"/>
</dbReference>
<dbReference type="GO" id="GO:0000976">
    <property type="term" value="F:transcription cis-regulatory region binding"/>
    <property type="evidence" value="ECO:0007669"/>
    <property type="project" value="TreeGrafter"/>
</dbReference>
<proteinExistence type="predicted"/>
<dbReference type="InterPro" id="IPR001647">
    <property type="entry name" value="HTH_TetR"/>
</dbReference>
<dbReference type="PRINTS" id="PR00455">
    <property type="entry name" value="HTHTETR"/>
</dbReference>
<keyword evidence="1" id="KW-0805">Transcription regulation</keyword>
<dbReference type="InterPro" id="IPR036271">
    <property type="entry name" value="Tet_transcr_reg_TetR-rel_C_sf"/>
</dbReference>
<keyword evidence="8" id="KW-1185">Reference proteome</keyword>
<evidence type="ECO:0000256" key="2">
    <source>
        <dbReference type="ARBA" id="ARBA00023125"/>
    </source>
</evidence>
<gene>
    <name evidence="7" type="ORF">DB31_3586</name>
</gene>
<evidence type="ECO:0000256" key="3">
    <source>
        <dbReference type="ARBA" id="ARBA00023163"/>
    </source>
</evidence>
<accession>A0A085WUU3</accession>
<dbReference type="Proteomes" id="UP000028725">
    <property type="component" value="Unassembled WGS sequence"/>
</dbReference>
<evidence type="ECO:0000256" key="4">
    <source>
        <dbReference type="PROSITE-ProRule" id="PRU00335"/>
    </source>
</evidence>
<feature type="region of interest" description="Disordered" evidence="5">
    <location>
        <begin position="189"/>
        <end position="208"/>
    </location>
</feature>
<evidence type="ECO:0000256" key="1">
    <source>
        <dbReference type="ARBA" id="ARBA00023015"/>
    </source>
</evidence>
<dbReference type="PANTHER" id="PTHR30055:SF234">
    <property type="entry name" value="HTH-TYPE TRANSCRIPTIONAL REGULATOR BETI"/>
    <property type="match status" value="1"/>
</dbReference>
<dbReference type="RefSeq" id="WP_240486548.1">
    <property type="nucleotide sequence ID" value="NZ_JMCB01000002.1"/>
</dbReference>
<name>A0A085WUU3_9BACT</name>
<dbReference type="Pfam" id="PF00440">
    <property type="entry name" value="TetR_N"/>
    <property type="match status" value="1"/>
</dbReference>
<dbReference type="SUPFAM" id="SSF48498">
    <property type="entry name" value="Tetracyclin repressor-like, C-terminal domain"/>
    <property type="match status" value="1"/>
</dbReference>
<comment type="caution">
    <text evidence="7">The sequence shown here is derived from an EMBL/GenBank/DDBJ whole genome shotgun (WGS) entry which is preliminary data.</text>
</comment>
<dbReference type="SUPFAM" id="SSF46689">
    <property type="entry name" value="Homeodomain-like"/>
    <property type="match status" value="1"/>
</dbReference>
<dbReference type="GO" id="GO:0003700">
    <property type="term" value="F:DNA-binding transcription factor activity"/>
    <property type="evidence" value="ECO:0007669"/>
    <property type="project" value="TreeGrafter"/>
</dbReference>
<organism evidence="7 8">
    <name type="scientific">Hyalangium minutum</name>
    <dbReference type="NCBI Taxonomy" id="394096"/>
    <lineage>
        <taxon>Bacteria</taxon>
        <taxon>Pseudomonadati</taxon>
        <taxon>Myxococcota</taxon>
        <taxon>Myxococcia</taxon>
        <taxon>Myxococcales</taxon>
        <taxon>Cystobacterineae</taxon>
        <taxon>Archangiaceae</taxon>
        <taxon>Hyalangium</taxon>
    </lineage>
</organism>
<sequence length="208" mass="21983">MAEEKTAVEREKALRADGQRNRERIVAAAAELVARDGAQASLEEIARRAGVGSATLHRHFPSRRALLEVVFRAGVAQLCARAAAQPGEDPGAELAAWLEELTVYTATHRGLAAALLAGPDGLSPEELCCTDMLLDVMEVLVARASSVGALHVGATTKDLMLLANAIAVATEDDPATASRLLRLALTGIRSERNGPPSRPGRARAPRKK</sequence>
<dbReference type="PATRIC" id="fig|394096.3.peg.1234"/>
<dbReference type="InterPro" id="IPR009057">
    <property type="entry name" value="Homeodomain-like_sf"/>
</dbReference>
<dbReference type="STRING" id="394096.DB31_3586"/>
<protein>
    <submittedName>
        <fullName evidence="7">Transcriptional regulator, TetR family protein</fullName>
    </submittedName>
</protein>